<evidence type="ECO:0000313" key="1">
    <source>
        <dbReference type="EMBL" id="QEA13542.1"/>
    </source>
</evidence>
<dbReference type="RefSeq" id="WP_146913134.1">
    <property type="nucleotide sequence ID" value="NZ_CP042344.1"/>
</dbReference>
<dbReference type="KEGG" id="cof:FOZ74_11140"/>
<reference evidence="1 2" key="1">
    <citation type="submission" date="2019-07" db="EMBL/GenBank/DDBJ databases">
        <title>Complete genome sequence of Comamonas sp. NLF 7-7 isolated from livestock.</title>
        <authorList>
            <person name="Kim D.H."/>
            <person name="Kim J.G."/>
        </authorList>
    </citation>
    <scope>NUCLEOTIDE SEQUENCE [LARGE SCALE GENOMIC DNA]</scope>
    <source>
        <strain evidence="1 2">NLF 7-7</strain>
    </source>
</reference>
<sequence length="137" mass="15901">MNTWLNQGRLRRPGRGLKKWEKLVESKSTNRLEHKNPDTPEAWVSGGITFLYDVDLRTAYTRPPTSRKPSAAKLAEERRERLCSEWEHLKDQALFSVRDYFKEGGSGAKIPDIFHVKLDSYSRGLNNRSAKFWLNHG</sequence>
<dbReference type="EMBL" id="CP042344">
    <property type="protein sequence ID" value="QEA13542.1"/>
    <property type="molecule type" value="Genomic_DNA"/>
</dbReference>
<dbReference type="OrthoDB" id="8909923at2"/>
<gene>
    <name evidence="1" type="ORF">FOZ74_11140</name>
</gene>
<evidence type="ECO:0000313" key="2">
    <source>
        <dbReference type="Proteomes" id="UP000321199"/>
    </source>
</evidence>
<proteinExistence type="predicted"/>
<keyword evidence="2" id="KW-1185">Reference proteome</keyword>
<organism evidence="1 2">
    <name type="scientific">Comamonas flocculans</name>
    <dbReference type="NCBI Taxonomy" id="2597701"/>
    <lineage>
        <taxon>Bacteria</taxon>
        <taxon>Pseudomonadati</taxon>
        <taxon>Pseudomonadota</taxon>
        <taxon>Betaproteobacteria</taxon>
        <taxon>Burkholderiales</taxon>
        <taxon>Comamonadaceae</taxon>
        <taxon>Comamonas</taxon>
    </lineage>
</organism>
<accession>A0A5B8RY77</accession>
<dbReference type="AlphaFoldDB" id="A0A5B8RY77"/>
<protein>
    <submittedName>
        <fullName evidence="1">Uncharacterized protein</fullName>
    </submittedName>
</protein>
<name>A0A5B8RY77_9BURK</name>
<dbReference type="Proteomes" id="UP000321199">
    <property type="component" value="Chromosome"/>
</dbReference>